<evidence type="ECO:0000256" key="8">
    <source>
        <dbReference type="SAM" id="Phobius"/>
    </source>
</evidence>
<proteinExistence type="predicted"/>
<keyword evidence="5" id="KW-0378">Hydrolase</keyword>
<gene>
    <name evidence="9" type="ORF">GCM10008917_09920</name>
</gene>
<dbReference type="RefSeq" id="WP_346043274.1">
    <property type="nucleotide sequence ID" value="NZ_BAAACP010000004.1"/>
</dbReference>
<protein>
    <recommendedName>
        <fullName evidence="11">Accessory regulator AgrB</fullName>
    </recommendedName>
</protein>
<feature type="transmembrane region" description="Helical" evidence="8">
    <location>
        <begin position="103"/>
        <end position="123"/>
    </location>
</feature>
<evidence type="ECO:0000313" key="9">
    <source>
        <dbReference type="EMBL" id="GAA0862855.1"/>
    </source>
</evidence>
<feature type="transmembrane region" description="Helical" evidence="8">
    <location>
        <begin position="143"/>
        <end position="162"/>
    </location>
</feature>
<feature type="transmembrane region" description="Helical" evidence="8">
    <location>
        <begin position="168"/>
        <end position="188"/>
    </location>
</feature>
<reference evidence="10" key="1">
    <citation type="journal article" date="2019" name="Int. J. Syst. Evol. Microbiol.">
        <title>The Global Catalogue of Microorganisms (GCM) 10K type strain sequencing project: providing services to taxonomists for standard genome sequencing and annotation.</title>
        <authorList>
            <consortium name="The Broad Institute Genomics Platform"/>
            <consortium name="The Broad Institute Genome Sequencing Center for Infectious Disease"/>
            <person name="Wu L."/>
            <person name="Ma J."/>
        </authorList>
    </citation>
    <scope>NUCLEOTIDE SEQUENCE [LARGE SCALE GENOMIC DNA]</scope>
    <source>
        <strain evidence="10">JCM 6486</strain>
    </source>
</reference>
<keyword evidence="6 8" id="KW-1133">Transmembrane helix</keyword>
<dbReference type="EMBL" id="BAAACP010000004">
    <property type="protein sequence ID" value="GAA0862855.1"/>
    <property type="molecule type" value="Genomic_DNA"/>
</dbReference>
<keyword evidence="4 8" id="KW-0812">Transmembrane</keyword>
<dbReference type="Proteomes" id="UP001400965">
    <property type="component" value="Unassembled WGS sequence"/>
</dbReference>
<keyword evidence="2" id="KW-0673">Quorum sensing</keyword>
<keyword evidence="1" id="KW-1003">Cell membrane</keyword>
<evidence type="ECO:0008006" key="11">
    <source>
        <dbReference type="Google" id="ProtNLM"/>
    </source>
</evidence>
<evidence type="ECO:0000256" key="3">
    <source>
        <dbReference type="ARBA" id="ARBA00022670"/>
    </source>
</evidence>
<evidence type="ECO:0000256" key="4">
    <source>
        <dbReference type="ARBA" id="ARBA00022692"/>
    </source>
</evidence>
<dbReference type="Pfam" id="PF04647">
    <property type="entry name" value="AgrB"/>
    <property type="match status" value="1"/>
</dbReference>
<accession>A0ABP3XGX2</accession>
<organism evidence="9 10">
    <name type="scientific">Paraclostridium tenue</name>
    <dbReference type="NCBI Taxonomy" id="1737"/>
    <lineage>
        <taxon>Bacteria</taxon>
        <taxon>Bacillati</taxon>
        <taxon>Bacillota</taxon>
        <taxon>Clostridia</taxon>
        <taxon>Peptostreptococcales</taxon>
        <taxon>Peptostreptococcaceae</taxon>
        <taxon>Paraclostridium</taxon>
    </lineage>
</organism>
<dbReference type="InterPro" id="IPR006741">
    <property type="entry name" value="AgrB"/>
</dbReference>
<feature type="transmembrane region" description="Helical" evidence="8">
    <location>
        <begin position="34"/>
        <end position="67"/>
    </location>
</feature>
<name>A0ABP3XGX2_9FIRM</name>
<feature type="transmembrane region" description="Helical" evidence="8">
    <location>
        <begin position="79"/>
        <end position="97"/>
    </location>
</feature>
<evidence type="ECO:0000256" key="1">
    <source>
        <dbReference type="ARBA" id="ARBA00022475"/>
    </source>
</evidence>
<evidence type="ECO:0000256" key="5">
    <source>
        <dbReference type="ARBA" id="ARBA00022801"/>
    </source>
</evidence>
<keyword evidence="10" id="KW-1185">Reference proteome</keyword>
<keyword evidence="7 8" id="KW-0472">Membrane</keyword>
<sequence length="194" mass="22121">MIESLTDKIASIFVVNTKINEKKYEVYKANIRALIYLVVSVVSVILVGLILKKVIQGIILLLCYVLIRKFAYGYKNKNYIIRLALFLCIYILTIYLSNYEDMTTYKSLIGTFTMLSVVGIFILSPVNDIKNPIELKKVTKYRIISRIIALIVAIFTLGILEIHNLDEYAAFTASALFWSAIMLVLGTIKNYIRS</sequence>
<evidence type="ECO:0000256" key="7">
    <source>
        <dbReference type="ARBA" id="ARBA00023136"/>
    </source>
</evidence>
<evidence type="ECO:0000313" key="10">
    <source>
        <dbReference type="Proteomes" id="UP001400965"/>
    </source>
</evidence>
<comment type="caution">
    <text evidence="9">The sequence shown here is derived from an EMBL/GenBank/DDBJ whole genome shotgun (WGS) entry which is preliminary data.</text>
</comment>
<evidence type="ECO:0000256" key="6">
    <source>
        <dbReference type="ARBA" id="ARBA00022989"/>
    </source>
</evidence>
<keyword evidence="3" id="KW-0645">Protease</keyword>
<evidence type="ECO:0000256" key="2">
    <source>
        <dbReference type="ARBA" id="ARBA00022654"/>
    </source>
</evidence>